<accession>A0A085MWI1</accession>
<name>A0A085MWI1_9BILA</name>
<dbReference type="InterPro" id="IPR050835">
    <property type="entry name" value="ABC_transporter_sub-D"/>
</dbReference>
<proteinExistence type="predicted"/>
<dbReference type="GO" id="GO:0006635">
    <property type="term" value="P:fatty acid beta-oxidation"/>
    <property type="evidence" value="ECO:0007669"/>
    <property type="project" value="TreeGrafter"/>
</dbReference>
<dbReference type="PANTHER" id="PTHR11384:SF59">
    <property type="entry name" value="LYSOSOMAL COBALAMIN TRANSPORTER ABCD4"/>
    <property type="match status" value="1"/>
</dbReference>
<dbReference type="GO" id="GO:0005324">
    <property type="term" value="F:long-chain fatty acid transmembrane transporter activity"/>
    <property type="evidence" value="ECO:0007669"/>
    <property type="project" value="TreeGrafter"/>
</dbReference>
<dbReference type="GO" id="GO:0005778">
    <property type="term" value="C:peroxisomal membrane"/>
    <property type="evidence" value="ECO:0007669"/>
    <property type="project" value="TreeGrafter"/>
</dbReference>
<organism evidence="5">
    <name type="scientific">Trichuris suis</name>
    <name type="common">pig whipworm</name>
    <dbReference type="NCBI Taxonomy" id="68888"/>
    <lineage>
        <taxon>Eukaryota</taxon>
        <taxon>Metazoa</taxon>
        <taxon>Ecdysozoa</taxon>
        <taxon>Nematoda</taxon>
        <taxon>Enoplea</taxon>
        <taxon>Dorylaimia</taxon>
        <taxon>Trichinellida</taxon>
        <taxon>Trichuridae</taxon>
        <taxon>Trichuris</taxon>
    </lineage>
</organism>
<dbReference type="EMBL" id="KL367619">
    <property type="protein sequence ID" value="KFD61577.1"/>
    <property type="molecule type" value="Genomic_DNA"/>
</dbReference>
<dbReference type="Gene3D" id="3.40.50.300">
    <property type="entry name" value="P-loop containing nucleotide triphosphate hydrolases"/>
    <property type="match status" value="1"/>
</dbReference>
<evidence type="ECO:0000256" key="4">
    <source>
        <dbReference type="ARBA" id="ARBA00023136"/>
    </source>
</evidence>
<keyword evidence="4" id="KW-0472">Membrane</keyword>
<gene>
    <name evidence="5" type="ORF">M514_26265</name>
</gene>
<evidence type="ECO:0000256" key="1">
    <source>
        <dbReference type="ARBA" id="ARBA00022448"/>
    </source>
</evidence>
<protein>
    <recommendedName>
        <fullName evidence="6">ABC transporter domain-containing protein</fullName>
    </recommendedName>
</protein>
<dbReference type="InterPro" id="IPR027417">
    <property type="entry name" value="P-loop_NTPase"/>
</dbReference>
<keyword evidence="1" id="KW-0813">Transport</keyword>
<reference evidence="5" key="1">
    <citation type="journal article" date="2014" name="Nat. Genet.">
        <title>Genome and transcriptome of the porcine whipworm Trichuris suis.</title>
        <authorList>
            <person name="Jex A.R."/>
            <person name="Nejsum P."/>
            <person name="Schwarz E.M."/>
            <person name="Hu L."/>
            <person name="Young N.D."/>
            <person name="Hall R.S."/>
            <person name="Korhonen P.K."/>
            <person name="Liao S."/>
            <person name="Thamsborg S."/>
            <person name="Xia J."/>
            <person name="Xu P."/>
            <person name="Wang S."/>
            <person name="Scheerlinck J.P."/>
            <person name="Hofmann A."/>
            <person name="Sternberg P.W."/>
            <person name="Wang J."/>
            <person name="Gasser R.B."/>
        </authorList>
    </citation>
    <scope>NUCLEOTIDE SEQUENCE [LARGE SCALE GENOMIC DNA]</scope>
    <source>
        <strain evidence="5">DCEP-RM93F</strain>
    </source>
</reference>
<keyword evidence="2" id="KW-0812">Transmembrane</keyword>
<dbReference type="Proteomes" id="UP000030758">
    <property type="component" value="Unassembled WGS sequence"/>
</dbReference>
<keyword evidence="3" id="KW-1133">Transmembrane helix</keyword>
<dbReference type="PANTHER" id="PTHR11384">
    <property type="entry name" value="ATP-BINDING CASSETTE, SUB-FAMILY D MEMBER"/>
    <property type="match status" value="1"/>
</dbReference>
<dbReference type="GO" id="GO:0042626">
    <property type="term" value="F:ATPase-coupled transmembrane transporter activity"/>
    <property type="evidence" value="ECO:0007669"/>
    <property type="project" value="TreeGrafter"/>
</dbReference>
<sequence>MMLKGNLPDTSQIGCLGCYFFPRSLTFQVRHCGNSWFIPIDLHTVHRVLMLLMVAHELIAGLFVAIADDQNLISLLKSVNLVHLVERCGGLDAEICWDWNDILTPGEAQRLSILRALYHRPLLTFLDEATSAMGTDYEMSIYKHLLSSCTTIVSVGHRHSIRQFHDMELHFTEILEILSWLTLTGAQVLVR</sequence>
<evidence type="ECO:0000256" key="3">
    <source>
        <dbReference type="ARBA" id="ARBA00022989"/>
    </source>
</evidence>
<dbReference type="GO" id="GO:0042760">
    <property type="term" value="P:very long-chain fatty acid catabolic process"/>
    <property type="evidence" value="ECO:0007669"/>
    <property type="project" value="TreeGrafter"/>
</dbReference>
<evidence type="ECO:0008006" key="6">
    <source>
        <dbReference type="Google" id="ProtNLM"/>
    </source>
</evidence>
<evidence type="ECO:0000313" key="5">
    <source>
        <dbReference type="EMBL" id="KFD61577.1"/>
    </source>
</evidence>
<dbReference type="GO" id="GO:0005524">
    <property type="term" value="F:ATP binding"/>
    <property type="evidence" value="ECO:0007669"/>
    <property type="project" value="TreeGrafter"/>
</dbReference>
<dbReference type="AlphaFoldDB" id="A0A085MWI1"/>
<dbReference type="GO" id="GO:0007031">
    <property type="term" value="P:peroxisome organization"/>
    <property type="evidence" value="ECO:0007669"/>
    <property type="project" value="TreeGrafter"/>
</dbReference>
<evidence type="ECO:0000256" key="2">
    <source>
        <dbReference type="ARBA" id="ARBA00022692"/>
    </source>
</evidence>
<dbReference type="GO" id="GO:0015910">
    <property type="term" value="P:long-chain fatty acid import into peroxisome"/>
    <property type="evidence" value="ECO:0007669"/>
    <property type="project" value="TreeGrafter"/>
</dbReference>
<dbReference type="SUPFAM" id="SSF52540">
    <property type="entry name" value="P-loop containing nucleoside triphosphate hydrolases"/>
    <property type="match status" value="1"/>
</dbReference>